<reference evidence="1" key="1">
    <citation type="journal article" date="2020" name="mSystems">
        <title>Genome- and Community-Level Interaction Insights into Carbon Utilization and Element Cycling Functions of Hydrothermarchaeota in Hydrothermal Sediment.</title>
        <authorList>
            <person name="Zhou Z."/>
            <person name="Liu Y."/>
            <person name="Xu W."/>
            <person name="Pan J."/>
            <person name="Luo Z.H."/>
            <person name="Li M."/>
        </authorList>
    </citation>
    <scope>NUCLEOTIDE SEQUENCE [LARGE SCALE GENOMIC DNA]</scope>
    <source>
        <strain evidence="1">HyVt-28</strain>
    </source>
</reference>
<keyword evidence="1" id="KW-0131">Cell cycle</keyword>
<dbReference type="InterPro" id="IPR007838">
    <property type="entry name" value="Cell_div_ZapA-like"/>
</dbReference>
<proteinExistence type="predicted"/>
<accession>A0A7V0LUJ8</accession>
<dbReference type="AlphaFoldDB" id="A0A7V0LUJ8"/>
<gene>
    <name evidence="1" type="primary">zapA</name>
    <name evidence="1" type="ORF">ENH14_03010</name>
</gene>
<keyword evidence="1" id="KW-0132">Cell division</keyword>
<dbReference type="Proteomes" id="UP000886381">
    <property type="component" value="Unassembled WGS sequence"/>
</dbReference>
<name>A0A7V0LUJ8_UNCW3</name>
<organism evidence="1">
    <name type="scientific">candidate division WOR-3 bacterium</name>
    <dbReference type="NCBI Taxonomy" id="2052148"/>
    <lineage>
        <taxon>Bacteria</taxon>
        <taxon>Bacteria division WOR-3</taxon>
    </lineage>
</organism>
<comment type="caution">
    <text evidence="1">The sequence shown here is derived from an EMBL/GenBank/DDBJ whole genome shotgun (WGS) entry which is preliminary data.</text>
</comment>
<evidence type="ECO:0000313" key="1">
    <source>
        <dbReference type="EMBL" id="HDL60407.1"/>
    </source>
</evidence>
<protein>
    <submittedName>
        <fullName evidence="1">Cell division protein ZapA</fullName>
    </submittedName>
</protein>
<dbReference type="Pfam" id="PF05164">
    <property type="entry name" value="ZapA"/>
    <property type="match status" value="1"/>
</dbReference>
<sequence length="100" mass="12020">MNLELFNTNKTRGKITIKGINYEFETDLTPEEFEYLSNYISEKIKEQEDRMMFMRNNVEFVSVLIAVIYEIARELILLKKEQSELEEKLEKIYKRIEACV</sequence>
<dbReference type="EMBL" id="DRDR01000129">
    <property type="protein sequence ID" value="HDL60407.1"/>
    <property type="molecule type" value="Genomic_DNA"/>
</dbReference>
<dbReference type="GO" id="GO:0051301">
    <property type="term" value="P:cell division"/>
    <property type="evidence" value="ECO:0007669"/>
    <property type="project" value="UniProtKB-KW"/>
</dbReference>